<name>F5S793_KINKI</name>
<dbReference type="EMBL" id="AFHS01000036">
    <property type="protein sequence ID" value="EGK09412.1"/>
    <property type="molecule type" value="Genomic_DNA"/>
</dbReference>
<evidence type="ECO:0000313" key="2">
    <source>
        <dbReference type="Proteomes" id="UP000004207"/>
    </source>
</evidence>
<sequence>MMFPFKKCSDLQWGQIVAAVFWFGKKLFKIQTIIKFNHCYNQ</sequence>
<comment type="caution">
    <text evidence="1">The sequence shown here is derived from an EMBL/GenBank/DDBJ whole genome shotgun (WGS) entry which is preliminary data.</text>
</comment>
<organism evidence="1 2">
    <name type="scientific">Kingella kingae ATCC 23330</name>
    <dbReference type="NCBI Taxonomy" id="887327"/>
    <lineage>
        <taxon>Bacteria</taxon>
        <taxon>Pseudomonadati</taxon>
        <taxon>Pseudomonadota</taxon>
        <taxon>Betaproteobacteria</taxon>
        <taxon>Neisseriales</taxon>
        <taxon>Neisseriaceae</taxon>
        <taxon>Kingella</taxon>
    </lineage>
</organism>
<keyword evidence="2" id="KW-1185">Reference proteome</keyword>
<evidence type="ECO:0000313" key="1">
    <source>
        <dbReference type="EMBL" id="EGK09412.1"/>
    </source>
</evidence>
<proteinExistence type="predicted"/>
<reference evidence="1 2" key="1">
    <citation type="submission" date="2011-04" db="EMBL/GenBank/DDBJ databases">
        <authorList>
            <person name="Muzny D."/>
            <person name="Qin X."/>
            <person name="Deng J."/>
            <person name="Jiang H."/>
            <person name="Liu Y."/>
            <person name="Qu J."/>
            <person name="Song X.-Z."/>
            <person name="Zhang L."/>
            <person name="Thornton R."/>
            <person name="Coyle M."/>
            <person name="Francisco L."/>
            <person name="Jackson L."/>
            <person name="Javaid M."/>
            <person name="Korchina V."/>
            <person name="Kovar C."/>
            <person name="Mata R."/>
            <person name="Mathew T."/>
            <person name="Ngo R."/>
            <person name="Nguyen L."/>
            <person name="Nguyen N."/>
            <person name="Okwuonu G."/>
            <person name="Ongeri F."/>
            <person name="Pham C."/>
            <person name="Simmons D."/>
            <person name="Wilczek-Boney K."/>
            <person name="Hale W."/>
            <person name="Jakkamsetti A."/>
            <person name="Pham P."/>
            <person name="Ruth R."/>
            <person name="San Lucas F."/>
            <person name="Warren J."/>
            <person name="Zhang J."/>
            <person name="Zhao Z."/>
            <person name="Zhou C."/>
            <person name="Zhu D."/>
            <person name="Lee S."/>
            <person name="Bess C."/>
            <person name="Blankenburg K."/>
            <person name="Forbes L."/>
            <person name="Fu Q."/>
            <person name="Gubbala S."/>
            <person name="Hirani K."/>
            <person name="Jayaseelan J.C."/>
            <person name="Lara F."/>
            <person name="Munidasa M."/>
            <person name="Palculict T."/>
            <person name="Patil S."/>
            <person name="Pu L.-L."/>
            <person name="Saada N."/>
            <person name="Tang L."/>
            <person name="Weissenberger G."/>
            <person name="Zhu Y."/>
            <person name="Hemphill L."/>
            <person name="Shang Y."/>
            <person name="Youmans B."/>
            <person name="Ayvaz T."/>
            <person name="Ross M."/>
            <person name="Santibanez J."/>
            <person name="Aqrawi P."/>
            <person name="Gross S."/>
            <person name="Joshi V."/>
            <person name="Fowler G."/>
            <person name="Nazareth L."/>
            <person name="Reid J."/>
            <person name="Worley K."/>
            <person name="Petrosino J."/>
            <person name="Highlander S."/>
            <person name="Gibbs R."/>
        </authorList>
    </citation>
    <scope>NUCLEOTIDE SEQUENCE [LARGE SCALE GENOMIC DNA]</scope>
    <source>
        <strain evidence="1 2">ATCC 23330</strain>
    </source>
</reference>
<protein>
    <submittedName>
        <fullName evidence="1">Uncharacterized protein</fullName>
    </submittedName>
</protein>
<gene>
    <name evidence="1" type="ORF">HMPREF0476_1076</name>
</gene>
<dbReference type="AlphaFoldDB" id="F5S793"/>
<dbReference type="HOGENOM" id="CLU_3252784_0_0_4"/>
<dbReference type="Proteomes" id="UP000004207">
    <property type="component" value="Unassembled WGS sequence"/>
</dbReference>
<accession>F5S793</accession>